<dbReference type="InterPro" id="IPR022988">
    <property type="entry name" value="Ni_resp_reg_NikR"/>
</dbReference>
<evidence type="ECO:0000256" key="4">
    <source>
        <dbReference type="ARBA" id="ARBA00023015"/>
    </source>
</evidence>
<evidence type="ECO:0000313" key="12">
    <source>
        <dbReference type="Proteomes" id="UP000198418"/>
    </source>
</evidence>
<keyword evidence="5 8" id="KW-0238">DNA-binding</keyword>
<dbReference type="GO" id="GO:0003677">
    <property type="term" value="F:DNA binding"/>
    <property type="evidence" value="ECO:0007669"/>
    <property type="project" value="UniProtKB-KW"/>
</dbReference>
<dbReference type="InterPro" id="IPR010985">
    <property type="entry name" value="Ribbon_hlx_hlx"/>
</dbReference>
<comment type="cofactor">
    <cofactor evidence="8">
        <name>Ni(2+)</name>
        <dbReference type="ChEBI" id="CHEBI:49786"/>
    </cofactor>
    <text evidence="8">Binds 1 nickel ion per subunit.</text>
</comment>
<keyword evidence="6 8" id="KW-0804">Transcription</keyword>
<dbReference type="OrthoDB" id="9806294at2"/>
<evidence type="ECO:0000256" key="5">
    <source>
        <dbReference type="ARBA" id="ARBA00023125"/>
    </source>
</evidence>
<feature type="binding site" evidence="8">
    <location>
        <position position="76"/>
    </location>
    <ligand>
        <name>Ni(2+)</name>
        <dbReference type="ChEBI" id="CHEBI:49786"/>
    </ligand>
</feature>
<dbReference type="CDD" id="cd22231">
    <property type="entry name" value="RHH_NikR_HicB-like"/>
    <property type="match status" value="1"/>
</dbReference>
<organism evidence="11 12">
    <name type="scientific">Rhodoblastus acidophilus</name>
    <name type="common">Rhodopseudomonas acidophila</name>
    <dbReference type="NCBI Taxonomy" id="1074"/>
    <lineage>
        <taxon>Bacteria</taxon>
        <taxon>Pseudomonadati</taxon>
        <taxon>Pseudomonadota</taxon>
        <taxon>Alphaproteobacteria</taxon>
        <taxon>Hyphomicrobiales</taxon>
        <taxon>Rhodoblastaceae</taxon>
        <taxon>Rhodoblastus</taxon>
    </lineage>
</organism>
<dbReference type="InterPro" id="IPR027271">
    <property type="entry name" value="Acetolactate_synth/TF_NikR_C"/>
</dbReference>
<comment type="function">
    <text evidence="8">Transcriptional regulator.</text>
</comment>
<comment type="function">
    <text evidence="7">Transcriptional repressor of the nikABCDE operon. Is active in the presence of excessive concentrations of intracellular nickel.</text>
</comment>
<dbReference type="EMBL" id="FYDG01000003">
    <property type="protein sequence ID" value="SNB68158.1"/>
    <property type="molecule type" value="Genomic_DNA"/>
</dbReference>
<dbReference type="NCBIfam" id="NF003381">
    <property type="entry name" value="PRK04460.1"/>
    <property type="match status" value="1"/>
</dbReference>
<protein>
    <recommendedName>
        <fullName evidence="8">Putative nickel-responsive regulator</fullName>
    </recommendedName>
</protein>
<feature type="binding site" evidence="8">
    <location>
        <position position="89"/>
    </location>
    <ligand>
        <name>Ni(2+)</name>
        <dbReference type="ChEBI" id="CHEBI:49786"/>
    </ligand>
</feature>
<dbReference type="Proteomes" id="UP000198418">
    <property type="component" value="Unassembled WGS sequence"/>
</dbReference>
<dbReference type="InterPro" id="IPR014160">
    <property type="entry name" value="Nickel_NikR_proteobac"/>
</dbReference>
<sequence length="157" mass="17317">MQRITITLDDDLVAEIDKFQREKGYQNRSETLRDLARAGLTHRASPEPEGACVAALAYVFDHETRALAKRLAHTQHHHHDLSVATLHVHLDHDSCLEVAVLRGAGAEVRHFADHVIAERGVRHGQLMIIPVEVASETHAHGGETAQAHAHSHVREGG</sequence>
<dbReference type="GO" id="GO:0016151">
    <property type="term" value="F:nickel cation binding"/>
    <property type="evidence" value="ECO:0007669"/>
    <property type="project" value="UniProtKB-UniRule"/>
</dbReference>
<dbReference type="Pfam" id="PF01402">
    <property type="entry name" value="RHH_1"/>
    <property type="match status" value="1"/>
</dbReference>
<dbReference type="AlphaFoldDB" id="A0A212R7T9"/>
<keyword evidence="4 8" id="KW-0805">Transcription regulation</keyword>
<dbReference type="GO" id="GO:0010045">
    <property type="term" value="P:response to nickel cation"/>
    <property type="evidence" value="ECO:0007669"/>
    <property type="project" value="InterPro"/>
</dbReference>
<dbReference type="Pfam" id="PF08753">
    <property type="entry name" value="NikR_C"/>
    <property type="match status" value="1"/>
</dbReference>
<dbReference type="InterPro" id="IPR050192">
    <property type="entry name" value="CopG/NikR_regulator"/>
</dbReference>
<evidence type="ECO:0000256" key="3">
    <source>
        <dbReference type="ARBA" id="ARBA00022723"/>
    </source>
</evidence>
<dbReference type="GO" id="GO:0003700">
    <property type="term" value="F:DNA-binding transcription factor activity"/>
    <property type="evidence" value="ECO:0007669"/>
    <property type="project" value="UniProtKB-UniRule"/>
</dbReference>
<comment type="similarity">
    <text evidence="1 8">Belongs to the transcriptional regulatory CopG/NikR family.</text>
</comment>
<feature type="domain" description="Ribbon-helix-helix protein CopG" evidence="9">
    <location>
        <begin position="3"/>
        <end position="40"/>
    </location>
</feature>
<dbReference type="RefSeq" id="WP_088520149.1">
    <property type="nucleotide sequence ID" value="NZ_FYDG01000003.1"/>
</dbReference>
<dbReference type="Gene3D" id="3.30.70.1150">
    <property type="entry name" value="ACT-like. Chain A, domain 2"/>
    <property type="match status" value="1"/>
</dbReference>
<evidence type="ECO:0000256" key="7">
    <source>
        <dbReference type="ARBA" id="ARBA00024723"/>
    </source>
</evidence>
<gene>
    <name evidence="11" type="ORF">SAMN06265338_1036</name>
</gene>
<proteinExistence type="inferred from homology"/>
<dbReference type="InterPro" id="IPR013321">
    <property type="entry name" value="Arc_rbn_hlx_hlx"/>
</dbReference>
<accession>A0A212R7T9</accession>
<dbReference type="InterPro" id="IPR002145">
    <property type="entry name" value="CopG"/>
</dbReference>
<dbReference type="SUPFAM" id="SSF47598">
    <property type="entry name" value="Ribbon-helix-helix"/>
    <property type="match status" value="1"/>
</dbReference>
<name>A0A212R7T9_RHOAC</name>
<evidence type="ECO:0000313" key="11">
    <source>
        <dbReference type="EMBL" id="SNB68158.1"/>
    </source>
</evidence>
<dbReference type="NCBIfam" id="NF002815">
    <property type="entry name" value="PRK02967.1"/>
    <property type="match status" value="1"/>
</dbReference>
<keyword evidence="12" id="KW-1185">Reference proteome</keyword>
<dbReference type="HAMAP" id="MF_00476">
    <property type="entry name" value="NikR"/>
    <property type="match status" value="1"/>
</dbReference>
<dbReference type="NCBIfam" id="TIGR02793">
    <property type="entry name" value="nikR"/>
    <property type="match status" value="1"/>
</dbReference>
<keyword evidence="3 8" id="KW-0479">Metal-binding</keyword>
<dbReference type="PANTHER" id="PTHR34719">
    <property type="entry name" value="NICKEL-RESPONSIVE REGULATOR"/>
    <property type="match status" value="1"/>
</dbReference>
<dbReference type="PANTHER" id="PTHR34719:SF2">
    <property type="entry name" value="NICKEL-RESPONSIVE REGULATOR"/>
    <property type="match status" value="1"/>
</dbReference>
<evidence type="ECO:0000259" key="10">
    <source>
        <dbReference type="Pfam" id="PF08753"/>
    </source>
</evidence>
<feature type="domain" description="Transcription factor NikR nickel binding C-terminal" evidence="10">
    <location>
        <begin position="53"/>
        <end position="129"/>
    </location>
</feature>
<keyword evidence="2 8" id="KW-0533">Nickel</keyword>
<evidence type="ECO:0000256" key="8">
    <source>
        <dbReference type="HAMAP-Rule" id="MF_00476"/>
    </source>
</evidence>
<feature type="binding site" evidence="8">
    <location>
        <position position="95"/>
    </location>
    <ligand>
        <name>Ni(2+)</name>
        <dbReference type="ChEBI" id="CHEBI:49786"/>
    </ligand>
</feature>
<reference evidence="12" key="1">
    <citation type="submission" date="2017-06" db="EMBL/GenBank/DDBJ databases">
        <authorList>
            <person name="Varghese N."/>
            <person name="Submissions S."/>
        </authorList>
    </citation>
    <scope>NUCLEOTIDE SEQUENCE [LARGE SCALE GENOMIC DNA]</scope>
    <source>
        <strain evidence="12">DSM 137</strain>
    </source>
</reference>
<evidence type="ECO:0000256" key="1">
    <source>
        <dbReference type="ARBA" id="ARBA00008478"/>
    </source>
</evidence>
<evidence type="ECO:0000259" key="9">
    <source>
        <dbReference type="Pfam" id="PF01402"/>
    </source>
</evidence>
<dbReference type="SUPFAM" id="SSF55021">
    <property type="entry name" value="ACT-like"/>
    <property type="match status" value="1"/>
</dbReference>
<feature type="binding site" evidence="8">
    <location>
        <position position="87"/>
    </location>
    <ligand>
        <name>Ni(2+)</name>
        <dbReference type="ChEBI" id="CHEBI:49786"/>
    </ligand>
</feature>
<dbReference type="InterPro" id="IPR045865">
    <property type="entry name" value="ACT-like_dom_sf"/>
</dbReference>
<evidence type="ECO:0000256" key="2">
    <source>
        <dbReference type="ARBA" id="ARBA00022596"/>
    </source>
</evidence>
<evidence type="ECO:0000256" key="6">
    <source>
        <dbReference type="ARBA" id="ARBA00023163"/>
    </source>
</evidence>
<dbReference type="InterPro" id="IPR014864">
    <property type="entry name" value="TF_NikR_Ni-bd_C"/>
</dbReference>
<dbReference type="Gene3D" id="1.10.1220.10">
    <property type="entry name" value="Met repressor-like"/>
    <property type="match status" value="1"/>
</dbReference>